<dbReference type="Pfam" id="PF05721">
    <property type="entry name" value="PhyH"/>
    <property type="match status" value="1"/>
</dbReference>
<dbReference type="SUPFAM" id="SSF51197">
    <property type="entry name" value="Clavaminate synthase-like"/>
    <property type="match status" value="1"/>
</dbReference>
<protein>
    <submittedName>
        <fullName evidence="2">Phytanoyl-CoA dioxygenase family protein</fullName>
    </submittedName>
</protein>
<proteinExistence type="predicted"/>
<dbReference type="RefSeq" id="WP_202828554.1">
    <property type="nucleotide sequence ID" value="NZ_JAEUXJ010000020.1"/>
</dbReference>
<sequence>MQGYRWNGFAFPFRALTDGEAAERLADLKEMENRIGTPLTSADLMWRGGAHYYAGWVNDLVRHPGVLDVVEDVIGPDILVFWSTFFIKEPKSAGFTAWHQDSTYFGLAPYEHVTAWLALSEASEEAGCMEVLSSRGQPRQMRHDAARLTNSLNGAGQVITEPLDDNGRTVMSLRAGEFSLHHTLCCHTSAPNRASHRRVGLGISYIPTRVKPIGSLRLQAMLVRGEDRYGHFDLLPGAAEPFDPAGLDTHERAYGRFRENYREQEERHRAAFGTAGPVPAA</sequence>
<comment type="cofactor">
    <cofactor evidence="1">
        <name>Fe(2+)</name>
        <dbReference type="ChEBI" id="CHEBI:29033"/>
    </cofactor>
</comment>
<dbReference type="PANTHER" id="PTHR20883">
    <property type="entry name" value="PHYTANOYL-COA DIOXYGENASE DOMAIN CONTAINING 1"/>
    <property type="match status" value="1"/>
</dbReference>
<reference evidence="2 3" key="1">
    <citation type="submission" date="2021-01" db="EMBL/GenBank/DDBJ databases">
        <title>Belnapia mucosa sp. nov. and Belnapia arida sp. nov., isolated from the Tabernas Desert (Almeria, Spain).</title>
        <authorList>
            <person name="Molina-Menor E."/>
            <person name="Vidal-Verdu A."/>
            <person name="Calonge A."/>
            <person name="Satari L."/>
            <person name="Pereto Magraner J."/>
            <person name="Porcar Miralles M."/>
        </authorList>
    </citation>
    <scope>NUCLEOTIDE SEQUENCE [LARGE SCALE GENOMIC DNA]</scope>
    <source>
        <strain evidence="2 3">T6</strain>
    </source>
</reference>
<evidence type="ECO:0000256" key="1">
    <source>
        <dbReference type="ARBA" id="ARBA00001954"/>
    </source>
</evidence>
<dbReference type="PANTHER" id="PTHR20883:SF48">
    <property type="entry name" value="ECTOINE DIOXYGENASE"/>
    <property type="match status" value="1"/>
</dbReference>
<organism evidence="2 3">
    <name type="scientific">Belnapia mucosa</name>
    <dbReference type="NCBI Taxonomy" id="2804532"/>
    <lineage>
        <taxon>Bacteria</taxon>
        <taxon>Pseudomonadati</taxon>
        <taxon>Pseudomonadota</taxon>
        <taxon>Alphaproteobacteria</taxon>
        <taxon>Acetobacterales</taxon>
        <taxon>Roseomonadaceae</taxon>
        <taxon>Belnapia</taxon>
    </lineage>
</organism>
<dbReference type="Proteomes" id="UP000606490">
    <property type="component" value="Unassembled WGS sequence"/>
</dbReference>
<dbReference type="InterPro" id="IPR008775">
    <property type="entry name" value="Phytyl_CoA_dOase-like"/>
</dbReference>
<dbReference type="Gene3D" id="2.60.120.620">
    <property type="entry name" value="q2cbj1_9rhob like domain"/>
    <property type="match status" value="1"/>
</dbReference>
<comment type="caution">
    <text evidence="2">The sequence shown here is derived from an EMBL/GenBank/DDBJ whole genome shotgun (WGS) entry which is preliminary data.</text>
</comment>
<dbReference type="EMBL" id="JAEUXJ010000020">
    <property type="protein sequence ID" value="MBL6458812.1"/>
    <property type="molecule type" value="Genomic_DNA"/>
</dbReference>
<evidence type="ECO:0000313" key="3">
    <source>
        <dbReference type="Proteomes" id="UP000606490"/>
    </source>
</evidence>
<gene>
    <name evidence="2" type="ORF">JMJ55_26120</name>
</gene>
<accession>A0ABS1VBW4</accession>
<keyword evidence="2" id="KW-0560">Oxidoreductase</keyword>
<keyword evidence="3" id="KW-1185">Reference proteome</keyword>
<keyword evidence="2" id="KW-0223">Dioxygenase</keyword>
<name>A0ABS1VBW4_9PROT</name>
<evidence type="ECO:0000313" key="2">
    <source>
        <dbReference type="EMBL" id="MBL6458812.1"/>
    </source>
</evidence>
<dbReference type="GO" id="GO:0051213">
    <property type="term" value="F:dioxygenase activity"/>
    <property type="evidence" value="ECO:0007669"/>
    <property type="project" value="UniProtKB-KW"/>
</dbReference>